<dbReference type="CDD" id="cd00093">
    <property type="entry name" value="HTH_XRE"/>
    <property type="match status" value="1"/>
</dbReference>
<protein>
    <submittedName>
        <fullName evidence="2">Transcriptional regulator with XRE-family HTH domain</fullName>
    </submittedName>
</protein>
<proteinExistence type="predicted"/>
<name>A0A7W0BTY2_9BACL</name>
<dbReference type="PROSITE" id="PS50943">
    <property type="entry name" value="HTH_CROC1"/>
    <property type="match status" value="1"/>
</dbReference>
<dbReference type="AlphaFoldDB" id="A0A7W0BTY2"/>
<dbReference type="Gene3D" id="1.10.260.40">
    <property type="entry name" value="lambda repressor-like DNA-binding domains"/>
    <property type="match status" value="1"/>
</dbReference>
<dbReference type="EMBL" id="JACDUU010000001">
    <property type="protein sequence ID" value="MBA2869980.1"/>
    <property type="molecule type" value="Genomic_DNA"/>
</dbReference>
<accession>A0A7W0BTY2</accession>
<comment type="caution">
    <text evidence="2">The sequence shown here is derived from an EMBL/GenBank/DDBJ whole genome shotgun (WGS) entry which is preliminary data.</text>
</comment>
<dbReference type="InterPro" id="IPR010982">
    <property type="entry name" value="Lambda_DNA-bd_dom_sf"/>
</dbReference>
<dbReference type="GO" id="GO:0003677">
    <property type="term" value="F:DNA binding"/>
    <property type="evidence" value="ECO:0007669"/>
    <property type="project" value="InterPro"/>
</dbReference>
<dbReference type="SMART" id="SM00530">
    <property type="entry name" value="HTH_XRE"/>
    <property type="match status" value="1"/>
</dbReference>
<evidence type="ECO:0000259" key="1">
    <source>
        <dbReference type="PROSITE" id="PS50943"/>
    </source>
</evidence>
<dbReference type="SUPFAM" id="SSF47413">
    <property type="entry name" value="lambda repressor-like DNA-binding domains"/>
    <property type="match status" value="1"/>
</dbReference>
<dbReference type="Proteomes" id="UP000580891">
    <property type="component" value="Unassembled WGS sequence"/>
</dbReference>
<organism evidence="2 3">
    <name type="scientific">[Anoxybacillus] calidus</name>
    <dbReference type="NCBI Taxonomy" id="575178"/>
    <lineage>
        <taxon>Bacteria</taxon>
        <taxon>Bacillati</taxon>
        <taxon>Bacillota</taxon>
        <taxon>Bacilli</taxon>
        <taxon>Bacillales</taxon>
        <taxon>Anoxybacillaceae</taxon>
        <taxon>Paranoxybacillus</taxon>
    </lineage>
</organism>
<sequence>MTSEMIRFIRRTRGLTLREFAAVIGCSYSYISLIESGDRRVTPRLERKIRQAFDLSDEKLTAIRAVMNEVKPVM</sequence>
<reference evidence="2 3" key="1">
    <citation type="submission" date="2020-07" db="EMBL/GenBank/DDBJ databases">
        <title>Genomic Encyclopedia of Type Strains, Phase IV (KMG-IV): sequencing the most valuable type-strain genomes for metagenomic binning, comparative biology and taxonomic classification.</title>
        <authorList>
            <person name="Goeker M."/>
        </authorList>
    </citation>
    <scope>NUCLEOTIDE SEQUENCE [LARGE SCALE GENOMIC DNA]</scope>
    <source>
        <strain evidence="2 3">DSM 25220</strain>
    </source>
</reference>
<evidence type="ECO:0000313" key="2">
    <source>
        <dbReference type="EMBL" id="MBA2869980.1"/>
    </source>
</evidence>
<evidence type="ECO:0000313" key="3">
    <source>
        <dbReference type="Proteomes" id="UP000580891"/>
    </source>
</evidence>
<dbReference type="InterPro" id="IPR001387">
    <property type="entry name" value="Cro/C1-type_HTH"/>
</dbReference>
<keyword evidence="3" id="KW-1185">Reference proteome</keyword>
<dbReference type="RefSeq" id="WP_181535419.1">
    <property type="nucleotide sequence ID" value="NZ_JACDUU010000001.1"/>
</dbReference>
<gene>
    <name evidence="2" type="ORF">HNQ85_000238</name>
</gene>
<feature type="domain" description="HTH cro/C1-type" evidence="1">
    <location>
        <begin position="6"/>
        <end position="60"/>
    </location>
</feature>
<dbReference type="Pfam" id="PF01381">
    <property type="entry name" value="HTH_3"/>
    <property type="match status" value="1"/>
</dbReference>